<evidence type="ECO:0000259" key="15">
    <source>
        <dbReference type="Pfam" id="PF18085"/>
    </source>
</evidence>
<protein>
    <recommendedName>
        <fullName evidence="5">Maltokinase</fullName>
        <ecNumber evidence="4">2.7.1.175</ecNumber>
    </recommendedName>
    <alternativeName>
        <fullName evidence="13">Maltose-1-phosphate synthase</fullName>
    </alternativeName>
</protein>
<accession>A0ABW1PGC4</accession>
<evidence type="ECO:0000256" key="11">
    <source>
        <dbReference type="ARBA" id="ARBA00023056"/>
    </source>
</evidence>
<dbReference type="InterPro" id="IPR040999">
    <property type="entry name" value="Mak_N_cap"/>
</dbReference>
<feature type="domain" description="Maltokinase N-terminal cap" evidence="15">
    <location>
        <begin position="18"/>
        <end position="87"/>
    </location>
</feature>
<keyword evidence="7" id="KW-0808">Transferase</keyword>
<name>A0ABW1PGC4_9PSEU</name>
<evidence type="ECO:0000256" key="7">
    <source>
        <dbReference type="ARBA" id="ARBA00022679"/>
    </source>
</evidence>
<dbReference type="EC" id="2.7.1.175" evidence="4"/>
<evidence type="ECO:0000256" key="13">
    <source>
        <dbReference type="ARBA" id="ARBA00031251"/>
    </source>
</evidence>
<dbReference type="RefSeq" id="WP_380643179.1">
    <property type="nucleotide sequence ID" value="NZ_JBHSQO010000070.1"/>
</dbReference>
<comment type="pathway">
    <text evidence="1">Glycan biosynthesis; glycogen biosynthesis.</text>
</comment>
<evidence type="ECO:0000256" key="14">
    <source>
        <dbReference type="ARBA" id="ARBA00049067"/>
    </source>
</evidence>
<reference evidence="17" key="1">
    <citation type="journal article" date="2019" name="Int. J. Syst. Evol. Microbiol.">
        <title>The Global Catalogue of Microorganisms (GCM) 10K type strain sequencing project: providing services to taxonomists for standard genome sequencing and annotation.</title>
        <authorList>
            <consortium name="The Broad Institute Genomics Platform"/>
            <consortium name="The Broad Institute Genome Sequencing Center for Infectious Disease"/>
            <person name="Wu L."/>
            <person name="Ma J."/>
        </authorList>
    </citation>
    <scope>NUCLEOTIDE SEQUENCE [LARGE SCALE GENOMIC DNA]</scope>
    <source>
        <strain evidence="17">CGMCC 4.7246</strain>
    </source>
</reference>
<keyword evidence="10" id="KW-0067">ATP-binding</keyword>
<dbReference type="Gene3D" id="3.90.1200.10">
    <property type="match status" value="1"/>
</dbReference>
<keyword evidence="9" id="KW-0418">Kinase</keyword>
<evidence type="ECO:0000256" key="1">
    <source>
        <dbReference type="ARBA" id="ARBA00004964"/>
    </source>
</evidence>
<dbReference type="Pfam" id="PF18085">
    <property type="entry name" value="Mak_N_cap"/>
    <property type="match status" value="1"/>
</dbReference>
<proteinExistence type="inferred from homology"/>
<organism evidence="16 17">
    <name type="scientific">Saccharothrix lopnurensis</name>
    <dbReference type="NCBI Taxonomy" id="1670621"/>
    <lineage>
        <taxon>Bacteria</taxon>
        <taxon>Bacillati</taxon>
        <taxon>Actinomycetota</taxon>
        <taxon>Actinomycetes</taxon>
        <taxon>Pseudonocardiales</taxon>
        <taxon>Pseudonocardiaceae</taxon>
        <taxon>Saccharothrix</taxon>
    </lineage>
</organism>
<evidence type="ECO:0000256" key="10">
    <source>
        <dbReference type="ARBA" id="ARBA00022840"/>
    </source>
</evidence>
<keyword evidence="17" id="KW-1185">Reference proteome</keyword>
<evidence type="ECO:0000256" key="6">
    <source>
        <dbReference type="ARBA" id="ARBA00022600"/>
    </source>
</evidence>
<comment type="similarity">
    <text evidence="2">Belongs to the aminoglycoside phosphotransferase family.</text>
</comment>
<comment type="caution">
    <text evidence="16">The sequence shown here is derived from an EMBL/GenBank/DDBJ whole genome shotgun (WGS) entry which is preliminary data.</text>
</comment>
<evidence type="ECO:0000256" key="5">
    <source>
        <dbReference type="ARBA" id="ARBA00013882"/>
    </source>
</evidence>
<sequence length="447" mass="49222">MTDPHGLVDKVVAELPGWLPAQRWFGGKDRPVTSVRPLRTTVLRGGEPLLVHLVVEVEQPGRSEPYQLLITEQVENYDATLDHELTGVLLDLIAENREVDGLRFAHEPGVELQTGLRGRPITSEQSNTSLVFGSQYILKLFRKLTVGENPDLVLQRALHEVGCEHIARPLGSITGELDGRPTTVGMLQQFLPDAVDGWAMATTSVRDLMTERDLHANEVGGDFAGEARRLGQAVATVHADLERALGTQHADGDDIERSVRAMVTRLDEVVSRVPELEPFVPALREAFEQARDTTPGAIAIQHIHGDLHLGQVLRTVHGWLLIDFEGEPGAPIAERTALRSPLRDVAGMLRSFDYAAHQLLVGRPEDHQLAVRALEWARRNRAAFTQGYAEAVSSSVGDPRGRGYLLRAFELDKAVYEVAYEHANRPEWLTVPLSSIARITGEGAAQS</sequence>
<gene>
    <name evidence="16" type="ORF">ACFP3R_35930</name>
</gene>
<evidence type="ECO:0000256" key="2">
    <source>
        <dbReference type="ARBA" id="ARBA00006219"/>
    </source>
</evidence>
<dbReference type="EMBL" id="JBHSQO010000070">
    <property type="protein sequence ID" value="MFC6094686.1"/>
    <property type="molecule type" value="Genomic_DNA"/>
</dbReference>
<evidence type="ECO:0000313" key="17">
    <source>
        <dbReference type="Proteomes" id="UP001596220"/>
    </source>
</evidence>
<comment type="catalytic activity">
    <reaction evidence="14">
        <text>D-maltose + ATP = alpha-maltose 1-phosphate + ADP + H(+)</text>
        <dbReference type="Rhea" id="RHEA:31915"/>
        <dbReference type="ChEBI" id="CHEBI:15378"/>
        <dbReference type="ChEBI" id="CHEBI:17306"/>
        <dbReference type="ChEBI" id="CHEBI:30616"/>
        <dbReference type="ChEBI" id="CHEBI:63576"/>
        <dbReference type="ChEBI" id="CHEBI:456216"/>
        <dbReference type="EC" id="2.7.1.175"/>
    </reaction>
</comment>
<keyword evidence="8" id="KW-0547">Nucleotide-binding</keyword>
<evidence type="ECO:0000256" key="8">
    <source>
        <dbReference type="ARBA" id="ARBA00022741"/>
    </source>
</evidence>
<evidence type="ECO:0000256" key="9">
    <source>
        <dbReference type="ARBA" id="ARBA00022777"/>
    </source>
</evidence>
<comment type="subunit">
    <text evidence="3">Monomer.</text>
</comment>
<evidence type="ECO:0000256" key="4">
    <source>
        <dbReference type="ARBA" id="ARBA00011962"/>
    </source>
</evidence>
<dbReference type="InterPro" id="IPR011009">
    <property type="entry name" value="Kinase-like_dom_sf"/>
</dbReference>
<evidence type="ECO:0000256" key="3">
    <source>
        <dbReference type="ARBA" id="ARBA00011245"/>
    </source>
</evidence>
<evidence type="ECO:0000313" key="16">
    <source>
        <dbReference type="EMBL" id="MFC6094686.1"/>
    </source>
</evidence>
<keyword evidence="11" id="KW-0320">Glycogen biosynthesis</keyword>
<keyword evidence="12" id="KW-0119">Carbohydrate metabolism</keyword>
<dbReference type="SUPFAM" id="SSF56112">
    <property type="entry name" value="Protein kinase-like (PK-like)"/>
    <property type="match status" value="1"/>
</dbReference>
<evidence type="ECO:0000256" key="12">
    <source>
        <dbReference type="ARBA" id="ARBA00023277"/>
    </source>
</evidence>
<keyword evidence="6" id="KW-0321">Glycogen metabolism</keyword>
<dbReference type="Proteomes" id="UP001596220">
    <property type="component" value="Unassembled WGS sequence"/>
</dbReference>